<keyword evidence="4" id="KW-1185">Reference proteome</keyword>
<dbReference type="InterPro" id="IPR036477">
    <property type="entry name" value="Formyl_transf_N_sf"/>
</dbReference>
<protein>
    <recommendedName>
        <fullName evidence="1">methionyl-tRNA formyltransferase</fullName>
        <ecNumber evidence="1">2.1.2.9</ecNumber>
    </recommendedName>
</protein>
<feature type="domain" description="Formyl transferase N-terminal" evidence="2">
    <location>
        <begin position="44"/>
        <end position="232"/>
    </location>
</feature>
<dbReference type="SUPFAM" id="SSF53328">
    <property type="entry name" value="Formyltransferase"/>
    <property type="match status" value="1"/>
</dbReference>
<dbReference type="Proteomes" id="UP000307173">
    <property type="component" value="Unassembled WGS sequence"/>
</dbReference>
<dbReference type="InterPro" id="IPR002376">
    <property type="entry name" value="Formyl_transf_N"/>
</dbReference>
<dbReference type="STRING" id="52247.A0A4T0X5X7"/>
<evidence type="ECO:0000256" key="1">
    <source>
        <dbReference type="ARBA" id="ARBA00012261"/>
    </source>
</evidence>
<reference evidence="3 4" key="1">
    <citation type="journal article" date="2019" name="Front. Genet.">
        <title>Whole-Genome Sequencing of the Opportunistic Yeast Pathogen Candida inconspicua Uncovers Its Hybrid Origin.</title>
        <authorList>
            <person name="Mixao V."/>
            <person name="Hansen A.P."/>
            <person name="Saus E."/>
            <person name="Boekhout T."/>
            <person name="Lass-Florl C."/>
            <person name="Gabaldon T."/>
        </authorList>
    </citation>
    <scope>NUCLEOTIDE SEQUENCE [LARGE SCALE GENOMIC DNA]</scope>
    <source>
        <strain evidence="3 4">CBS 180</strain>
    </source>
</reference>
<dbReference type="PANTHER" id="PTHR11138:SF5">
    <property type="entry name" value="METHIONYL-TRNA FORMYLTRANSFERASE, MITOCHONDRIAL"/>
    <property type="match status" value="1"/>
</dbReference>
<dbReference type="GO" id="GO:0004479">
    <property type="term" value="F:methionyl-tRNA formyltransferase activity"/>
    <property type="evidence" value="ECO:0007669"/>
    <property type="project" value="UniProtKB-EC"/>
</dbReference>
<organism evidence="3 4">
    <name type="scientific">Pichia inconspicua</name>
    <dbReference type="NCBI Taxonomy" id="52247"/>
    <lineage>
        <taxon>Eukaryota</taxon>
        <taxon>Fungi</taxon>
        <taxon>Dikarya</taxon>
        <taxon>Ascomycota</taxon>
        <taxon>Saccharomycotina</taxon>
        <taxon>Pichiomycetes</taxon>
        <taxon>Pichiales</taxon>
        <taxon>Pichiaceae</taxon>
        <taxon>Pichia</taxon>
    </lineage>
</organism>
<gene>
    <name evidence="3" type="ORF">CANINC_000529</name>
</gene>
<dbReference type="GO" id="GO:0005739">
    <property type="term" value="C:mitochondrion"/>
    <property type="evidence" value="ECO:0007669"/>
    <property type="project" value="TreeGrafter"/>
</dbReference>
<dbReference type="Gene3D" id="3.40.50.12230">
    <property type="match status" value="1"/>
</dbReference>
<sequence length="379" mass="41891">MRGSIKFLTVFNLFSNSANCFSAASVSAVPFSRSDIENIRPMHITFFGSDAFSIITLRHLQKLTASLPLSLLCVTRPPKLTGRGRKQLTPTPLHKYALGETHDGIPGSPTPLPVMTVNQNQDFRLLPLTDIAVAVSFGLLVPGWYLQSHCRNGGLNVHPSLLPQLAGPAPLHRALLQGLKTTGVSIQTLHPTKFDAGQILLQEEVPITDDLLTLDALSNNLAEKGGELLAKTILNKLYLPENYPTINTNYSPSYAGKIKPEERKINWSTDTLQTLITRQSVFGTLYTFKEAINKKTKEKSMKRVLFTDVEKFNLPVPQTSSPPGSFILNDERLIVKTADNQYLEVKALKVDGVGKKTPKSFVTSLNRHFGNIDYNFVPN</sequence>
<evidence type="ECO:0000313" key="3">
    <source>
        <dbReference type="EMBL" id="TID30881.1"/>
    </source>
</evidence>
<dbReference type="EC" id="2.1.2.9" evidence="1"/>
<proteinExistence type="predicted"/>
<dbReference type="PANTHER" id="PTHR11138">
    <property type="entry name" value="METHIONYL-TRNA FORMYLTRANSFERASE"/>
    <property type="match status" value="1"/>
</dbReference>
<dbReference type="OrthoDB" id="10268103at2759"/>
<dbReference type="EMBL" id="SELW01000097">
    <property type="protein sequence ID" value="TID30881.1"/>
    <property type="molecule type" value="Genomic_DNA"/>
</dbReference>
<accession>A0A4T0X5X7</accession>
<dbReference type="Pfam" id="PF00551">
    <property type="entry name" value="Formyl_trans_N"/>
    <property type="match status" value="1"/>
</dbReference>
<name>A0A4T0X5X7_9ASCO</name>
<dbReference type="CDD" id="cd08646">
    <property type="entry name" value="FMT_core_Met-tRNA-FMT_N"/>
    <property type="match status" value="1"/>
</dbReference>
<evidence type="ECO:0000313" key="4">
    <source>
        <dbReference type="Proteomes" id="UP000307173"/>
    </source>
</evidence>
<comment type="caution">
    <text evidence="3">The sequence shown here is derived from an EMBL/GenBank/DDBJ whole genome shotgun (WGS) entry which is preliminary data.</text>
</comment>
<dbReference type="InterPro" id="IPR041711">
    <property type="entry name" value="Met-tRNA-FMT_N"/>
</dbReference>
<dbReference type="AlphaFoldDB" id="A0A4T0X5X7"/>
<evidence type="ECO:0000259" key="2">
    <source>
        <dbReference type="Pfam" id="PF00551"/>
    </source>
</evidence>